<keyword evidence="1" id="KW-1133">Transmembrane helix</keyword>
<evidence type="ECO:0000313" key="2">
    <source>
        <dbReference type="EMBL" id="GBG14564.1"/>
    </source>
</evidence>
<proteinExistence type="predicted"/>
<protein>
    <submittedName>
        <fullName evidence="2">Uncharacterized protein</fullName>
    </submittedName>
</protein>
<evidence type="ECO:0000313" key="3">
    <source>
        <dbReference type="Proteomes" id="UP000245081"/>
    </source>
</evidence>
<organism evidence="2 3">
    <name type="scientific">Novimethylophilus kurashikiensis</name>
    <dbReference type="NCBI Taxonomy" id="1825523"/>
    <lineage>
        <taxon>Bacteria</taxon>
        <taxon>Pseudomonadati</taxon>
        <taxon>Pseudomonadota</taxon>
        <taxon>Betaproteobacteria</taxon>
        <taxon>Nitrosomonadales</taxon>
        <taxon>Methylophilaceae</taxon>
        <taxon>Novimethylophilus</taxon>
    </lineage>
</organism>
<name>A0A2R5FD87_9PROT</name>
<accession>A0A2R5FD87</accession>
<evidence type="ECO:0000256" key="1">
    <source>
        <dbReference type="SAM" id="Phobius"/>
    </source>
</evidence>
<reference evidence="2 3" key="1">
    <citation type="journal article" date="2018" name="Environ. Microbiol.">
        <title>Isolation and genomic characterization of Novimethylophilus kurashikiensis gen. nov. sp. nov., a new lanthanide-dependent methylotrophic species of Methylophilaceae.</title>
        <authorList>
            <person name="Lv H."/>
            <person name="Sahin N."/>
            <person name="Tani A."/>
        </authorList>
    </citation>
    <scope>NUCLEOTIDE SEQUENCE [LARGE SCALE GENOMIC DNA]</scope>
    <source>
        <strain evidence="2 3">La2-4</strain>
    </source>
</reference>
<dbReference type="AlphaFoldDB" id="A0A2R5FD87"/>
<keyword evidence="3" id="KW-1185">Reference proteome</keyword>
<dbReference type="RefSeq" id="WP_109015753.1">
    <property type="nucleotide sequence ID" value="NZ_BDOQ01000008.1"/>
</dbReference>
<feature type="transmembrane region" description="Helical" evidence="1">
    <location>
        <begin position="47"/>
        <end position="77"/>
    </location>
</feature>
<sequence length="201" mass="21990">MLISIQNLKDLVAGQLKFDIAGVPPSADAIKNRLDAIAESRLMLANFIYGGLILQSAMFVILALVALTQALSLLVYLNVESGLVASFFFIGGGLSCLIAALGGSAATLYCGLLRNLEGEREHLEDIIDCYVSPLVTACAEYPECESYRQRVAALGRPFVNAERELLLGWEKTKELRDLKAKLYAGESRPARYSEKAEDEHF</sequence>
<dbReference type="Proteomes" id="UP000245081">
    <property type="component" value="Unassembled WGS sequence"/>
</dbReference>
<keyword evidence="1" id="KW-0472">Membrane</keyword>
<keyword evidence="1" id="KW-0812">Transmembrane</keyword>
<dbReference type="EMBL" id="BDOQ01000008">
    <property type="protein sequence ID" value="GBG14564.1"/>
    <property type="molecule type" value="Genomic_DNA"/>
</dbReference>
<comment type="caution">
    <text evidence="2">The sequence shown here is derived from an EMBL/GenBank/DDBJ whole genome shotgun (WGS) entry which is preliminary data.</text>
</comment>
<gene>
    <name evidence="2" type="ORF">NMK_2163</name>
</gene>
<feature type="transmembrane region" description="Helical" evidence="1">
    <location>
        <begin position="83"/>
        <end position="112"/>
    </location>
</feature>